<reference evidence="2 3" key="1">
    <citation type="submission" date="2019-04" db="EMBL/GenBank/DDBJ databases">
        <authorList>
            <person name="Park S."/>
            <person name="Yoon J.-H."/>
        </authorList>
    </citation>
    <scope>NUCLEOTIDE SEQUENCE [LARGE SCALE GENOMIC DNA]</scope>
    <source>
        <strain evidence="2 3">HJM-18</strain>
    </source>
</reference>
<keyword evidence="3" id="KW-1185">Reference proteome</keyword>
<evidence type="ECO:0000259" key="1">
    <source>
        <dbReference type="Pfam" id="PF11575"/>
    </source>
</evidence>
<dbReference type="RefSeq" id="WP_135801489.1">
    <property type="nucleotide sequence ID" value="NZ_SRPF01000001.1"/>
</dbReference>
<evidence type="ECO:0000313" key="3">
    <source>
        <dbReference type="Proteomes" id="UP000298325"/>
    </source>
</evidence>
<organism evidence="2 3">
    <name type="scientific">Marinobacter confluentis</name>
    <dbReference type="NCBI Taxonomy" id="1697557"/>
    <lineage>
        <taxon>Bacteria</taxon>
        <taxon>Pseudomonadati</taxon>
        <taxon>Pseudomonadota</taxon>
        <taxon>Gammaproteobacteria</taxon>
        <taxon>Pseudomonadales</taxon>
        <taxon>Marinobacteraceae</taxon>
        <taxon>Marinobacter</taxon>
    </lineage>
</organism>
<dbReference type="AlphaFoldDB" id="A0A4Z1CIU5"/>
<gene>
    <name evidence="2" type="ORF">E5Q11_00675</name>
</gene>
<dbReference type="Pfam" id="PF11575">
    <property type="entry name" value="FhuF_C"/>
    <property type="match status" value="1"/>
</dbReference>
<proteinExistence type="predicted"/>
<name>A0A4Z1CIU5_9GAMM</name>
<accession>A0A4Z1CIU5</accession>
<dbReference type="OrthoDB" id="5599091at2"/>
<dbReference type="EMBL" id="SRPF01000001">
    <property type="protein sequence ID" value="TGN41102.1"/>
    <property type="molecule type" value="Genomic_DNA"/>
</dbReference>
<dbReference type="GO" id="GO:0051537">
    <property type="term" value="F:2 iron, 2 sulfur cluster binding"/>
    <property type="evidence" value="ECO:0007669"/>
    <property type="project" value="InterPro"/>
</dbReference>
<comment type="caution">
    <text evidence="2">The sequence shown here is derived from an EMBL/GenBank/DDBJ whole genome shotgun (WGS) entry which is preliminary data.</text>
</comment>
<dbReference type="Proteomes" id="UP000298325">
    <property type="component" value="Unassembled WGS sequence"/>
</dbReference>
<protein>
    <submittedName>
        <fullName evidence="2">(2Fe-2S)-binding protein</fullName>
    </submittedName>
</protein>
<dbReference type="InterPro" id="IPR024726">
    <property type="entry name" value="FhuF_C"/>
</dbReference>
<evidence type="ECO:0000313" key="2">
    <source>
        <dbReference type="EMBL" id="TGN41102.1"/>
    </source>
</evidence>
<feature type="domain" description="Ferric siderophore reductase C-terminal" evidence="1">
    <location>
        <begin position="234"/>
        <end position="252"/>
    </location>
</feature>
<sequence>MAAPEPASSKFNPHQRSSWVSRYDQLLGESRLDRHAVLTNALPPGQGSRPAVLSLAQCLDQPSLLTDQVRRDYTHASDPRALRAQMSVLQQDLALNVIAPLSLQLFRDGHAPLPDPEWIFLAPAEHAEVSAPGWFLAPGAETVHEEDFVRSLGQQTKDWYPVFRHELGVSPGAYWSSIGLGLGAPFSAVWNLAEPASLCDLAQRWLREFSNDANQFIDWIPAVFDGKTTAIPQRKGCCLKYLLPGGGYCGTCGIYRKERLKALTKSGGYSPRSRVIPQ</sequence>